<reference evidence="2" key="3">
    <citation type="submission" date="2025-09" db="UniProtKB">
        <authorList>
            <consortium name="Ensembl"/>
        </authorList>
    </citation>
    <scope>IDENTIFICATION</scope>
</reference>
<dbReference type="AlphaFoldDB" id="A0A803VW18"/>
<evidence type="ECO:0000313" key="3">
    <source>
        <dbReference type="Proteomes" id="UP000016665"/>
    </source>
</evidence>
<proteinExistence type="predicted"/>
<dbReference type="Ensembl" id="ENSFALT00000035741.1">
    <property type="protein sequence ID" value="ENSFALP00000026924.1"/>
    <property type="gene ID" value="ENSFALG00000023985.1"/>
</dbReference>
<protein>
    <submittedName>
        <fullName evidence="2">Uncharacterized protein</fullName>
    </submittedName>
</protein>
<keyword evidence="3" id="KW-1185">Reference proteome</keyword>
<evidence type="ECO:0000313" key="2">
    <source>
        <dbReference type="Ensembl" id="ENSFALP00000026924.1"/>
    </source>
</evidence>
<reference evidence="2" key="2">
    <citation type="submission" date="2025-08" db="UniProtKB">
        <authorList>
            <consortium name="Ensembl"/>
        </authorList>
    </citation>
    <scope>IDENTIFICATION</scope>
</reference>
<dbReference type="Proteomes" id="UP000016665">
    <property type="component" value="Chromosome 7"/>
</dbReference>
<evidence type="ECO:0000256" key="1">
    <source>
        <dbReference type="SAM" id="MobiDB-lite"/>
    </source>
</evidence>
<name>A0A803VW18_FICAL</name>
<accession>A0A803VW18</accession>
<reference evidence="2 3" key="1">
    <citation type="journal article" date="2012" name="Nature">
        <title>The genomic landscape of species divergence in Ficedula flycatchers.</title>
        <authorList>
            <person name="Ellegren H."/>
            <person name="Smeds L."/>
            <person name="Burri R."/>
            <person name="Olason P.I."/>
            <person name="Backstrom N."/>
            <person name="Kawakami T."/>
            <person name="Kunstner A."/>
            <person name="Makinen H."/>
            <person name="Nadachowska-Brzyska K."/>
            <person name="Qvarnstrom A."/>
            <person name="Uebbing S."/>
            <person name="Wolf J.B."/>
        </authorList>
    </citation>
    <scope>NUCLEOTIDE SEQUENCE [LARGE SCALE GENOMIC DNA]</scope>
</reference>
<organism evidence="2 3">
    <name type="scientific">Ficedula albicollis</name>
    <name type="common">Collared flycatcher</name>
    <name type="synonym">Muscicapa albicollis</name>
    <dbReference type="NCBI Taxonomy" id="59894"/>
    <lineage>
        <taxon>Eukaryota</taxon>
        <taxon>Metazoa</taxon>
        <taxon>Chordata</taxon>
        <taxon>Craniata</taxon>
        <taxon>Vertebrata</taxon>
        <taxon>Euteleostomi</taxon>
        <taxon>Archelosauria</taxon>
        <taxon>Archosauria</taxon>
        <taxon>Dinosauria</taxon>
        <taxon>Saurischia</taxon>
        <taxon>Theropoda</taxon>
        <taxon>Coelurosauria</taxon>
        <taxon>Aves</taxon>
        <taxon>Neognathae</taxon>
        <taxon>Neoaves</taxon>
        <taxon>Telluraves</taxon>
        <taxon>Australaves</taxon>
        <taxon>Passeriformes</taxon>
        <taxon>Muscicapidae</taxon>
        <taxon>Ficedula</taxon>
    </lineage>
</organism>
<feature type="region of interest" description="Disordered" evidence="1">
    <location>
        <begin position="78"/>
        <end position="100"/>
    </location>
</feature>
<sequence length="100" mass="10984">MKYTNNCTLFNHYQQLHCLLKSLDPQPGSSSLWVKNTTRGEAARRREPYPCYVTCAPGSGCARGPARSAVLGDRHRCPARPPGDGVTASHRASPLQYLLT</sequence>